<dbReference type="AlphaFoldDB" id="A0A371H6P6"/>
<evidence type="ECO:0000313" key="2">
    <source>
        <dbReference type="Proteomes" id="UP000257109"/>
    </source>
</evidence>
<reference evidence="1" key="1">
    <citation type="submission" date="2018-05" db="EMBL/GenBank/DDBJ databases">
        <title>Draft genome of Mucuna pruriens seed.</title>
        <authorList>
            <person name="Nnadi N.E."/>
            <person name="Vos R."/>
            <person name="Hasami M.H."/>
            <person name="Devisetty U.K."/>
            <person name="Aguiy J.C."/>
        </authorList>
    </citation>
    <scope>NUCLEOTIDE SEQUENCE [LARGE SCALE GENOMIC DNA]</scope>
    <source>
        <strain evidence="1">JCA_2017</strain>
    </source>
</reference>
<keyword evidence="2" id="KW-1185">Reference proteome</keyword>
<gene>
    <name evidence="1" type="ORF">CR513_18644</name>
</gene>
<dbReference type="Proteomes" id="UP000257109">
    <property type="component" value="Unassembled WGS sequence"/>
</dbReference>
<protein>
    <submittedName>
        <fullName evidence="1">Uncharacterized protein</fullName>
    </submittedName>
</protein>
<evidence type="ECO:0000313" key="1">
    <source>
        <dbReference type="EMBL" id="RDX98441.1"/>
    </source>
</evidence>
<dbReference type="EMBL" id="QJKJ01003454">
    <property type="protein sequence ID" value="RDX98441.1"/>
    <property type="molecule type" value="Genomic_DNA"/>
</dbReference>
<sequence>MPCIGDNATFKWVWKERPIKKRRSRTERLKVVRGECLACHHTLVDLILSALANGDLFNIQLCWVMMLQDIGLYDAQFPSRVATSKVNWSPDEVNFGSVSSDSTMSTPSPAVRCRLYNADSITNSQMPSLHNDSFRKSSSSNLHQLDLEIDRTLNRLRKVRSIGVGSSSFISILGFVTNNCNTNHFDFSESDSSESKPNILYNQSYVPK</sequence>
<name>A0A371H6P6_MUCPR</name>
<proteinExistence type="predicted"/>
<accession>A0A371H6P6</accession>
<organism evidence="1 2">
    <name type="scientific">Mucuna pruriens</name>
    <name type="common">Velvet bean</name>
    <name type="synonym">Dolichos pruriens</name>
    <dbReference type="NCBI Taxonomy" id="157652"/>
    <lineage>
        <taxon>Eukaryota</taxon>
        <taxon>Viridiplantae</taxon>
        <taxon>Streptophyta</taxon>
        <taxon>Embryophyta</taxon>
        <taxon>Tracheophyta</taxon>
        <taxon>Spermatophyta</taxon>
        <taxon>Magnoliopsida</taxon>
        <taxon>eudicotyledons</taxon>
        <taxon>Gunneridae</taxon>
        <taxon>Pentapetalae</taxon>
        <taxon>rosids</taxon>
        <taxon>fabids</taxon>
        <taxon>Fabales</taxon>
        <taxon>Fabaceae</taxon>
        <taxon>Papilionoideae</taxon>
        <taxon>50 kb inversion clade</taxon>
        <taxon>NPAAA clade</taxon>
        <taxon>indigoferoid/millettioid clade</taxon>
        <taxon>Phaseoleae</taxon>
        <taxon>Mucuna</taxon>
    </lineage>
</organism>
<comment type="caution">
    <text evidence="1">The sequence shown here is derived from an EMBL/GenBank/DDBJ whole genome shotgun (WGS) entry which is preliminary data.</text>
</comment>
<feature type="non-terminal residue" evidence="1">
    <location>
        <position position="1"/>
    </location>
</feature>